<dbReference type="RefSeq" id="WP_018025624.1">
    <property type="nucleotide sequence ID" value="NZ_UATH01000001.1"/>
</dbReference>
<protein>
    <recommendedName>
        <fullName evidence="3">Core-binding (CB) domain-containing protein</fullName>
    </recommendedName>
</protein>
<proteinExistence type="predicted"/>
<evidence type="ECO:0000313" key="1">
    <source>
        <dbReference type="EMBL" id="SPY07544.1"/>
    </source>
</evidence>
<organism evidence="1 2">
    <name type="scientific">Oligella urethralis</name>
    <dbReference type="NCBI Taxonomy" id="90245"/>
    <lineage>
        <taxon>Bacteria</taxon>
        <taxon>Pseudomonadati</taxon>
        <taxon>Pseudomonadota</taxon>
        <taxon>Betaproteobacteria</taxon>
        <taxon>Burkholderiales</taxon>
        <taxon>Alcaligenaceae</taxon>
        <taxon>Oligella</taxon>
    </lineage>
</organism>
<evidence type="ECO:0008006" key="3">
    <source>
        <dbReference type="Google" id="ProtNLM"/>
    </source>
</evidence>
<accession>A0A2X1WFT3</accession>
<reference evidence="1 2" key="1">
    <citation type="submission" date="2018-06" db="EMBL/GenBank/DDBJ databases">
        <authorList>
            <consortium name="Pathogen Informatics"/>
            <person name="Doyle S."/>
        </authorList>
    </citation>
    <scope>NUCLEOTIDE SEQUENCE [LARGE SCALE GENOMIC DNA]</scope>
    <source>
        <strain evidence="1 2">NCTC11009</strain>
    </source>
</reference>
<name>A0A2X1WFT3_9BURK</name>
<gene>
    <name evidence="1" type="ORF">NCTC11009_00754</name>
</gene>
<dbReference type="Proteomes" id="UP000250242">
    <property type="component" value="Unassembled WGS sequence"/>
</dbReference>
<evidence type="ECO:0000313" key="2">
    <source>
        <dbReference type="Proteomes" id="UP000250242"/>
    </source>
</evidence>
<dbReference type="EMBL" id="UATH01000001">
    <property type="protein sequence ID" value="SPY07544.1"/>
    <property type="molecule type" value="Genomic_DNA"/>
</dbReference>
<dbReference type="GeneID" id="93427066"/>
<dbReference type="AlphaFoldDB" id="A0A2X1WFT3"/>
<sequence>MASIYKYKKGYRIQVTINGVRRSATFLTKKECIEWEYSIRKELDNSHIESTAITLEELILHYINKVTNYKKRNKAERNRLLKIIRDYPELVLKPVNQITRYDLAQWRDSRLSTISSGSVLKEFMALN</sequence>